<reference evidence="1 2" key="1">
    <citation type="journal article" date="2017" name="MBio">
        <title>Type VI secretion-mediated competition in the bee gut microbiome.</title>
        <authorList>
            <person name="Steele M.I."/>
            <person name="Kwong W.K."/>
            <person name="Powell J.E."/>
            <person name="Whiteley M."/>
            <person name="Moran N.A."/>
        </authorList>
    </citation>
    <scope>NUCLEOTIDE SEQUENCE [LARGE SCALE GENOMIC DNA]</scope>
    <source>
        <strain evidence="1 2">PEB0171</strain>
    </source>
</reference>
<accession>A0A2N9Y1X9</accession>
<dbReference type="Proteomes" id="UP000231094">
    <property type="component" value="Unassembled WGS sequence"/>
</dbReference>
<dbReference type="RefSeq" id="WP_100116980.1">
    <property type="nucleotide sequence ID" value="NZ_MEIV01000075.1"/>
</dbReference>
<gene>
    <name evidence="1" type="ORF">BHC47_08330</name>
</gene>
<name>A0A2N9Y1X9_9NEIS</name>
<sequence length="120" mass="14203">MQIRTVKLRLFILTSIAIFLSSCSISDWYNGYYVERYAIKEAQKDREKYYNSESPEMQERRKQNQTYCLDLANKPENRVARAGYPNGVWNQGMFENCMEDRGTPTYETWAGMQKKNVMKS</sequence>
<dbReference type="EMBL" id="MEIV01000075">
    <property type="protein sequence ID" value="PIT60739.1"/>
    <property type="molecule type" value="Genomic_DNA"/>
</dbReference>
<organism evidence="1 2">
    <name type="scientific">Snodgrassella alvi</name>
    <dbReference type="NCBI Taxonomy" id="1196083"/>
    <lineage>
        <taxon>Bacteria</taxon>
        <taxon>Pseudomonadati</taxon>
        <taxon>Pseudomonadota</taxon>
        <taxon>Betaproteobacteria</taxon>
        <taxon>Neisseriales</taxon>
        <taxon>Neisseriaceae</taxon>
        <taxon>Snodgrassella</taxon>
    </lineage>
</organism>
<evidence type="ECO:0000313" key="2">
    <source>
        <dbReference type="Proteomes" id="UP000231094"/>
    </source>
</evidence>
<dbReference type="PROSITE" id="PS51257">
    <property type="entry name" value="PROKAR_LIPOPROTEIN"/>
    <property type="match status" value="1"/>
</dbReference>
<comment type="caution">
    <text evidence="1">The sequence shown here is derived from an EMBL/GenBank/DDBJ whole genome shotgun (WGS) entry which is preliminary data.</text>
</comment>
<dbReference type="AlphaFoldDB" id="A0A2N9Y1X9"/>
<evidence type="ECO:0008006" key="3">
    <source>
        <dbReference type="Google" id="ProtNLM"/>
    </source>
</evidence>
<proteinExistence type="predicted"/>
<protein>
    <recommendedName>
        <fullName evidence="3">Lipoprotein</fullName>
    </recommendedName>
</protein>
<evidence type="ECO:0000313" key="1">
    <source>
        <dbReference type="EMBL" id="PIT60739.1"/>
    </source>
</evidence>